<dbReference type="KEGG" id="tva:4757740"/>
<dbReference type="STRING" id="5722.A2F595"/>
<feature type="repeat" description="ANK" evidence="3">
    <location>
        <begin position="336"/>
        <end position="368"/>
    </location>
</feature>
<feature type="repeat" description="ANK" evidence="3">
    <location>
        <begin position="402"/>
        <end position="434"/>
    </location>
</feature>
<name>A2F595_TRIV3</name>
<evidence type="ECO:0000256" key="1">
    <source>
        <dbReference type="ARBA" id="ARBA00022737"/>
    </source>
</evidence>
<reference evidence="4" key="2">
    <citation type="journal article" date="2007" name="Science">
        <title>Draft genome sequence of the sexually transmitted pathogen Trichomonas vaginalis.</title>
        <authorList>
            <person name="Carlton J.M."/>
            <person name="Hirt R.P."/>
            <person name="Silva J.C."/>
            <person name="Delcher A.L."/>
            <person name="Schatz M."/>
            <person name="Zhao Q."/>
            <person name="Wortman J.R."/>
            <person name="Bidwell S.L."/>
            <person name="Alsmark U.C.M."/>
            <person name="Besteiro S."/>
            <person name="Sicheritz-Ponten T."/>
            <person name="Noel C.J."/>
            <person name="Dacks J.B."/>
            <person name="Foster P.G."/>
            <person name="Simillion C."/>
            <person name="Van de Peer Y."/>
            <person name="Miranda-Saavedra D."/>
            <person name="Barton G.J."/>
            <person name="Westrop G.D."/>
            <person name="Mueller S."/>
            <person name="Dessi D."/>
            <person name="Fiori P.L."/>
            <person name="Ren Q."/>
            <person name="Paulsen I."/>
            <person name="Zhang H."/>
            <person name="Bastida-Corcuera F.D."/>
            <person name="Simoes-Barbosa A."/>
            <person name="Brown M.T."/>
            <person name="Hayes R.D."/>
            <person name="Mukherjee M."/>
            <person name="Okumura C.Y."/>
            <person name="Schneider R."/>
            <person name="Smith A.J."/>
            <person name="Vanacova S."/>
            <person name="Villalvazo M."/>
            <person name="Haas B.J."/>
            <person name="Pertea M."/>
            <person name="Feldblyum T.V."/>
            <person name="Utterback T.R."/>
            <person name="Shu C.L."/>
            <person name="Osoegawa K."/>
            <person name="de Jong P.J."/>
            <person name="Hrdy I."/>
            <person name="Horvathova L."/>
            <person name="Zubacova Z."/>
            <person name="Dolezal P."/>
            <person name="Malik S.B."/>
            <person name="Logsdon J.M. Jr."/>
            <person name="Henze K."/>
            <person name="Gupta A."/>
            <person name="Wang C.C."/>
            <person name="Dunne R.L."/>
            <person name="Upcroft J.A."/>
            <person name="Upcroft P."/>
            <person name="White O."/>
            <person name="Salzberg S.L."/>
            <person name="Tang P."/>
            <person name="Chiu C.-H."/>
            <person name="Lee Y.-S."/>
            <person name="Embley T.M."/>
            <person name="Coombs G.H."/>
            <person name="Mottram J.C."/>
            <person name="Tachezy J."/>
            <person name="Fraser-Liggett C.M."/>
            <person name="Johnson P.J."/>
        </authorList>
    </citation>
    <scope>NUCLEOTIDE SEQUENCE [LARGE SCALE GENOMIC DNA]</scope>
    <source>
        <strain evidence="4">G3</strain>
    </source>
</reference>
<feature type="repeat" description="ANK" evidence="3">
    <location>
        <begin position="270"/>
        <end position="302"/>
    </location>
</feature>
<feature type="repeat" description="ANK" evidence="3">
    <location>
        <begin position="369"/>
        <end position="401"/>
    </location>
</feature>
<dbReference type="InterPro" id="IPR036770">
    <property type="entry name" value="Ankyrin_rpt-contain_sf"/>
</dbReference>
<proteinExistence type="predicted"/>
<dbReference type="VEuPathDB" id="TrichDB:TVAGG3_0160050"/>
<feature type="repeat" description="ANK" evidence="3">
    <location>
        <begin position="303"/>
        <end position="335"/>
    </location>
</feature>
<dbReference type="PROSITE" id="PS50297">
    <property type="entry name" value="ANK_REP_REGION"/>
    <property type="match status" value="7"/>
</dbReference>
<sequence length="457" mass="51137">MDLNFEYIAAYISDYINNENFFDTFDMRDIKIIMKNSHLTADQYVTLLKQSSSTLNSKELYICTRKANVRVQNLEEVVSILNSVKRYMKFNIFDGITDFLKQNEKVINDSTNEREIIQDKSKAFQKENENATKDTTVNVTNENYNHSRDILTKITELKKSSDFETVYKFLDELSSTGNHEMISKSVEEGLWKKIAPKKDKYDSRKRNVLHFASEKGNLRLVQSLIECGCDKESKDNDGCTPLIWATENGHLEVVKYLISVGADKDAKNKYGSTPLIWASSNGHLEVVKYLISVGADKDAKNSLGWTPLILASSNGHLEVVKYLISAGADKEAKNSLGCTPLIEASEEGHLEVVKYLISAGADKEAKVNNGSTPLIYASIKGHLEVVKYLISVGADKDAKNKYGSTPLIYASIKGHLEVVKYLISVGADKEAKDNDGKTALDVAKSSVKKYFLEDKTK</sequence>
<gene>
    <name evidence="4" type="ORF">TVAG_159400</name>
</gene>
<keyword evidence="5" id="KW-1185">Reference proteome</keyword>
<dbReference type="InterPro" id="IPR002110">
    <property type="entry name" value="Ankyrin_rpt"/>
</dbReference>
<protein>
    <submittedName>
        <fullName evidence="4">Ankyrin repeat protein, putative</fullName>
    </submittedName>
</protein>
<keyword evidence="2 3" id="KW-0040">ANK repeat</keyword>
<dbReference type="PROSITE" id="PS50088">
    <property type="entry name" value="ANK_REPEAT"/>
    <property type="match status" value="7"/>
</dbReference>
<dbReference type="SMR" id="A2F595"/>
<dbReference type="Pfam" id="PF00023">
    <property type="entry name" value="Ank"/>
    <property type="match status" value="2"/>
</dbReference>
<dbReference type="OrthoDB" id="21416at2759"/>
<dbReference type="SMART" id="SM00248">
    <property type="entry name" value="ANK"/>
    <property type="match status" value="7"/>
</dbReference>
<dbReference type="Gene3D" id="1.25.40.20">
    <property type="entry name" value="Ankyrin repeat-containing domain"/>
    <property type="match status" value="4"/>
</dbReference>
<dbReference type="PRINTS" id="PR01415">
    <property type="entry name" value="ANKYRIN"/>
</dbReference>
<dbReference type="SUPFAM" id="SSF48403">
    <property type="entry name" value="Ankyrin repeat"/>
    <property type="match status" value="1"/>
</dbReference>
<dbReference type="EMBL" id="DS113620">
    <property type="protein sequence ID" value="EAX99920.1"/>
    <property type="molecule type" value="Genomic_DNA"/>
</dbReference>
<feature type="repeat" description="ANK" evidence="3">
    <location>
        <begin position="204"/>
        <end position="236"/>
    </location>
</feature>
<feature type="repeat" description="ANK" evidence="3">
    <location>
        <begin position="237"/>
        <end position="269"/>
    </location>
</feature>
<dbReference type="Pfam" id="PF12796">
    <property type="entry name" value="Ank_2"/>
    <property type="match status" value="2"/>
</dbReference>
<accession>A2F595</accession>
<dbReference type="eggNOG" id="KOG0504">
    <property type="taxonomic scope" value="Eukaryota"/>
</dbReference>
<keyword evidence="1" id="KW-0677">Repeat</keyword>
<evidence type="ECO:0000313" key="4">
    <source>
        <dbReference type="EMBL" id="EAX99920.1"/>
    </source>
</evidence>
<dbReference type="RefSeq" id="XP_001312850.1">
    <property type="nucleotide sequence ID" value="XM_001312849.1"/>
</dbReference>
<reference evidence="4" key="1">
    <citation type="submission" date="2006-10" db="EMBL/GenBank/DDBJ databases">
        <authorList>
            <person name="Amadeo P."/>
            <person name="Zhao Q."/>
            <person name="Wortman J."/>
            <person name="Fraser-Liggett C."/>
            <person name="Carlton J."/>
        </authorList>
    </citation>
    <scope>NUCLEOTIDE SEQUENCE</scope>
    <source>
        <strain evidence="4">G3</strain>
    </source>
</reference>
<dbReference type="VEuPathDB" id="TrichDB:TVAG_159400"/>
<evidence type="ECO:0000256" key="2">
    <source>
        <dbReference type="ARBA" id="ARBA00023043"/>
    </source>
</evidence>
<evidence type="ECO:0000256" key="3">
    <source>
        <dbReference type="PROSITE-ProRule" id="PRU00023"/>
    </source>
</evidence>
<organism evidence="4 5">
    <name type="scientific">Trichomonas vaginalis (strain ATCC PRA-98 / G3)</name>
    <dbReference type="NCBI Taxonomy" id="412133"/>
    <lineage>
        <taxon>Eukaryota</taxon>
        <taxon>Metamonada</taxon>
        <taxon>Parabasalia</taxon>
        <taxon>Trichomonadida</taxon>
        <taxon>Trichomonadidae</taxon>
        <taxon>Trichomonas</taxon>
    </lineage>
</organism>
<dbReference type="PANTHER" id="PTHR24188">
    <property type="entry name" value="ANKYRIN REPEAT PROTEIN"/>
    <property type="match status" value="1"/>
</dbReference>
<evidence type="ECO:0000313" key="5">
    <source>
        <dbReference type="Proteomes" id="UP000001542"/>
    </source>
</evidence>
<dbReference type="PANTHER" id="PTHR24188:SF29">
    <property type="entry name" value="GH09064P"/>
    <property type="match status" value="1"/>
</dbReference>
<dbReference type="InParanoid" id="A2F595"/>
<dbReference type="Proteomes" id="UP000001542">
    <property type="component" value="Unassembled WGS sequence"/>
</dbReference>
<dbReference type="AlphaFoldDB" id="A2F595"/>